<evidence type="ECO:0000313" key="2">
    <source>
        <dbReference type="EMBL" id="RDW56464.1"/>
    </source>
</evidence>
<dbReference type="Proteomes" id="UP000256645">
    <property type="component" value="Unassembled WGS sequence"/>
</dbReference>
<dbReference type="AlphaFoldDB" id="A0A3D8Q4Y6"/>
<accession>A0A3D8Q4Y6</accession>
<comment type="caution">
    <text evidence="2">The sequence shown here is derived from an EMBL/GenBank/DDBJ whole genome shotgun (WGS) entry which is preliminary data.</text>
</comment>
<keyword evidence="1" id="KW-0472">Membrane</keyword>
<dbReference type="EMBL" id="PDLM01000045">
    <property type="protein sequence ID" value="RDW56464.1"/>
    <property type="molecule type" value="Genomic_DNA"/>
</dbReference>
<dbReference type="OrthoDB" id="3540210at2759"/>
<keyword evidence="3" id="KW-1185">Reference proteome</keyword>
<sequence>MDEPVQGQVKTGFYVNSVTERWAWFLPTASAGIGVQFLGIWLTLALPRLWTAGCVLYRRGTASATPANARGIELEPRDHDQREQVLDAGSFALDRIWNAGLPQNRLTGGVLPRRETNMVLHDLGLAFISIVFFILVIVLGSLINLLTGDSVGLAQASDCGYYLPGNFDETPAVIAAQTRLQVDAASYAQSCYGGRGNAITGCNLFAQQAIPYTSTEEVDCPFSGEMCLLGSKGAIKFSTGPVPAQALGFNTGKHLEFKRSTSFAPLVRNETFVQKYIPGGDTSLTGYQFFYGWTAPPDIAPVMWPWTYQWYGINRMPVDNTYEVGVVQENRYYMPIPELQSASGKRLTILFVSNKRFRYAKKVDDPLFEARFETEAPVPNPQDDQVWWTAGPADDSPRVLACVDEFKWRDRRSSENWTDASSPAERFPSVQSDRWRLLPLSLDVSTIWDVVSFRLAAALNASSQTPPNSFFGVMTPDQWKIEARQLFEASLARAQFETRNMALGLYAGLPNYVKSNMSPEICREAYLVNAPGYTNIFAAPWVAIFVICSLIVVATFPTGTREDEKLLFERLPDSMVQPLANLCVVIVHATTNALDWILRSTVSCSIVCWKFMTASTLAFLAKINVTARMIWSSARRVIGV</sequence>
<feature type="transmembrane region" description="Helical" evidence="1">
    <location>
        <begin position="22"/>
        <end position="44"/>
    </location>
</feature>
<organism evidence="2 3">
    <name type="scientific">Coleophoma cylindrospora</name>
    <dbReference type="NCBI Taxonomy" id="1849047"/>
    <lineage>
        <taxon>Eukaryota</taxon>
        <taxon>Fungi</taxon>
        <taxon>Dikarya</taxon>
        <taxon>Ascomycota</taxon>
        <taxon>Pezizomycotina</taxon>
        <taxon>Leotiomycetes</taxon>
        <taxon>Helotiales</taxon>
        <taxon>Dermateaceae</taxon>
        <taxon>Coleophoma</taxon>
    </lineage>
</organism>
<keyword evidence="1" id="KW-0812">Transmembrane</keyword>
<protein>
    <submittedName>
        <fullName evidence="2">Uncharacterized protein</fullName>
    </submittedName>
</protein>
<keyword evidence="1" id="KW-1133">Transmembrane helix</keyword>
<evidence type="ECO:0000256" key="1">
    <source>
        <dbReference type="SAM" id="Phobius"/>
    </source>
</evidence>
<feature type="transmembrane region" description="Helical" evidence="1">
    <location>
        <begin position="123"/>
        <end position="146"/>
    </location>
</feature>
<proteinExistence type="predicted"/>
<name>A0A3D8Q4Y6_9HELO</name>
<reference evidence="2 3" key="1">
    <citation type="journal article" date="2018" name="IMA Fungus">
        <title>IMA Genome-F 9: Draft genome sequence of Annulohypoxylon stygium, Aspergillus mulundensis, Berkeleyomyces basicola (syn. Thielaviopsis basicola), Ceratocystis smalleyi, two Cercospora beticola strains, Coleophoma cylindrospora, Fusarium fracticaudum, Phialophora cf. hyalina, and Morchella septimelata.</title>
        <authorList>
            <person name="Wingfield B.D."/>
            <person name="Bills G.F."/>
            <person name="Dong Y."/>
            <person name="Huang W."/>
            <person name="Nel W.J."/>
            <person name="Swalarsk-Parry B.S."/>
            <person name="Vaghefi N."/>
            <person name="Wilken P.M."/>
            <person name="An Z."/>
            <person name="de Beer Z.W."/>
            <person name="De Vos L."/>
            <person name="Chen L."/>
            <person name="Duong T.A."/>
            <person name="Gao Y."/>
            <person name="Hammerbacher A."/>
            <person name="Kikkert J.R."/>
            <person name="Li Y."/>
            <person name="Li H."/>
            <person name="Li K."/>
            <person name="Li Q."/>
            <person name="Liu X."/>
            <person name="Ma X."/>
            <person name="Naidoo K."/>
            <person name="Pethybridge S.J."/>
            <person name="Sun J."/>
            <person name="Steenkamp E.T."/>
            <person name="van der Nest M.A."/>
            <person name="van Wyk S."/>
            <person name="Wingfield M.J."/>
            <person name="Xiong C."/>
            <person name="Yue Q."/>
            <person name="Zhang X."/>
        </authorList>
    </citation>
    <scope>NUCLEOTIDE SEQUENCE [LARGE SCALE GENOMIC DNA]</scope>
    <source>
        <strain evidence="2 3">BP6252</strain>
    </source>
</reference>
<feature type="transmembrane region" description="Helical" evidence="1">
    <location>
        <begin position="538"/>
        <end position="558"/>
    </location>
</feature>
<evidence type="ECO:0000313" key="3">
    <source>
        <dbReference type="Proteomes" id="UP000256645"/>
    </source>
</evidence>
<gene>
    <name evidence="2" type="ORF">BP6252_14147</name>
</gene>